<dbReference type="Proteomes" id="UP000298337">
    <property type="component" value="Unassembled WGS sequence"/>
</dbReference>
<dbReference type="PROSITE" id="PS51257">
    <property type="entry name" value="PROKAR_LIPOPROTEIN"/>
    <property type="match status" value="1"/>
</dbReference>
<comment type="subunit">
    <text evidence="2">Monomer.</text>
</comment>
<feature type="signal peptide" evidence="4">
    <location>
        <begin position="1"/>
        <end position="20"/>
    </location>
</feature>
<dbReference type="GO" id="GO:0005975">
    <property type="term" value="P:carbohydrate metabolic process"/>
    <property type="evidence" value="ECO:0007669"/>
    <property type="project" value="InterPro"/>
</dbReference>
<dbReference type="RefSeq" id="WP_135436266.1">
    <property type="nucleotide sequence ID" value="NZ_SRLA01000005.1"/>
</dbReference>
<dbReference type="PANTHER" id="PTHR12143">
    <property type="entry name" value="PEPTIDE N-GLYCANASE PNGASE -RELATED"/>
    <property type="match status" value="1"/>
</dbReference>
<dbReference type="NCBIfam" id="TIGR01180">
    <property type="entry name" value="aman2_put"/>
    <property type="match status" value="1"/>
</dbReference>
<dbReference type="InterPro" id="IPR012939">
    <property type="entry name" value="Glyco_hydro_92"/>
</dbReference>
<dbReference type="InterPro" id="IPR014718">
    <property type="entry name" value="GH-type_carb-bd"/>
</dbReference>
<dbReference type="PANTHER" id="PTHR12143:SF19">
    <property type="entry name" value="PEPTIDE-N(4)-(N-ACETYL-BETA-GLUCOSAMINYL)ASPARAGINE AMIDASE"/>
    <property type="match status" value="1"/>
</dbReference>
<dbReference type="GO" id="GO:0030246">
    <property type="term" value="F:carbohydrate binding"/>
    <property type="evidence" value="ECO:0007669"/>
    <property type="project" value="InterPro"/>
</dbReference>
<dbReference type="GO" id="GO:0006516">
    <property type="term" value="P:glycoprotein catabolic process"/>
    <property type="evidence" value="ECO:0007669"/>
    <property type="project" value="TreeGrafter"/>
</dbReference>
<protein>
    <submittedName>
        <fullName evidence="7">Glycoside hydrolase family 92 protein</fullName>
    </submittedName>
</protein>
<dbReference type="Gene3D" id="2.70.98.10">
    <property type="match status" value="1"/>
</dbReference>
<keyword evidence="4" id="KW-0732">Signal</keyword>
<dbReference type="GO" id="GO:0000224">
    <property type="term" value="F:peptide-N4-(N-acetyl-beta-glucosaminyl)asparagine amidase activity"/>
    <property type="evidence" value="ECO:0007669"/>
    <property type="project" value="TreeGrafter"/>
</dbReference>
<comment type="caution">
    <text evidence="7">The sequence shown here is derived from an EMBL/GenBank/DDBJ whole genome shotgun (WGS) entry which is preliminary data.</text>
</comment>
<dbReference type="Gene3D" id="1.20.1610.10">
    <property type="entry name" value="alpha-1,2-mannosidases domains"/>
    <property type="match status" value="1"/>
</dbReference>
<name>A0A4Z0P238_9BACT</name>
<evidence type="ECO:0000259" key="5">
    <source>
        <dbReference type="Pfam" id="PF07971"/>
    </source>
</evidence>
<reference evidence="7 8" key="1">
    <citation type="submission" date="2019-04" db="EMBL/GenBank/DDBJ databases">
        <authorList>
            <person name="Feng G."/>
            <person name="Zhang J."/>
            <person name="Zhu H."/>
        </authorList>
    </citation>
    <scope>NUCLEOTIDE SEQUENCE [LARGE SCALE GENOMIC DNA]</scope>
    <source>
        <strain evidence="7 8">92R-1</strain>
    </source>
</reference>
<keyword evidence="7" id="KW-0378">Hydrolase</keyword>
<dbReference type="Gene3D" id="3.30.2080.10">
    <property type="entry name" value="GH92 mannosidase domain"/>
    <property type="match status" value="1"/>
</dbReference>
<dbReference type="Pfam" id="PF07971">
    <property type="entry name" value="Glyco_hydro_92"/>
    <property type="match status" value="1"/>
</dbReference>
<dbReference type="Gene3D" id="1.20.1050.60">
    <property type="entry name" value="alpha-1,2-mannosidase"/>
    <property type="match status" value="1"/>
</dbReference>
<evidence type="ECO:0000256" key="1">
    <source>
        <dbReference type="ARBA" id="ARBA00001913"/>
    </source>
</evidence>
<evidence type="ECO:0000256" key="2">
    <source>
        <dbReference type="ARBA" id="ARBA00011245"/>
    </source>
</evidence>
<dbReference type="InterPro" id="IPR008928">
    <property type="entry name" value="6-hairpin_glycosidase_sf"/>
</dbReference>
<dbReference type="InterPro" id="IPR041371">
    <property type="entry name" value="GH92_N"/>
</dbReference>
<keyword evidence="3" id="KW-0106">Calcium</keyword>
<dbReference type="AlphaFoldDB" id="A0A4Z0P238"/>
<feature type="domain" description="Glycosyl hydrolase family 92" evidence="5">
    <location>
        <begin position="274"/>
        <end position="732"/>
    </location>
</feature>
<dbReference type="OrthoDB" id="9804511at2"/>
<dbReference type="InterPro" id="IPR005887">
    <property type="entry name" value="GH92_a_mannosidase_put"/>
</dbReference>
<evidence type="ECO:0000259" key="6">
    <source>
        <dbReference type="Pfam" id="PF17678"/>
    </source>
</evidence>
<dbReference type="InterPro" id="IPR050883">
    <property type="entry name" value="PNGase"/>
</dbReference>
<organism evidence="7 8">
    <name type="scientific">Hymenobacter fodinae</name>
    <dbReference type="NCBI Taxonomy" id="2510796"/>
    <lineage>
        <taxon>Bacteria</taxon>
        <taxon>Pseudomonadati</taxon>
        <taxon>Bacteroidota</taxon>
        <taxon>Cytophagia</taxon>
        <taxon>Cytophagales</taxon>
        <taxon>Hymenobacteraceae</taxon>
        <taxon>Hymenobacter</taxon>
    </lineage>
</organism>
<accession>A0A4Z0P238</accession>
<proteinExistence type="predicted"/>
<evidence type="ECO:0000256" key="4">
    <source>
        <dbReference type="SAM" id="SignalP"/>
    </source>
</evidence>
<evidence type="ECO:0000313" key="8">
    <source>
        <dbReference type="Proteomes" id="UP000298337"/>
    </source>
</evidence>
<dbReference type="EMBL" id="SRLA01000005">
    <property type="protein sequence ID" value="TGE04807.1"/>
    <property type="molecule type" value="Genomic_DNA"/>
</dbReference>
<feature type="domain" description="Glycosyl hydrolase family 92 N-terminal" evidence="6">
    <location>
        <begin position="43"/>
        <end position="268"/>
    </location>
</feature>
<dbReference type="SUPFAM" id="SSF48208">
    <property type="entry name" value="Six-hairpin glycosidases"/>
    <property type="match status" value="1"/>
</dbReference>
<dbReference type="GO" id="GO:0005829">
    <property type="term" value="C:cytosol"/>
    <property type="evidence" value="ECO:0007669"/>
    <property type="project" value="TreeGrafter"/>
</dbReference>
<evidence type="ECO:0000256" key="3">
    <source>
        <dbReference type="ARBA" id="ARBA00022837"/>
    </source>
</evidence>
<evidence type="ECO:0000313" key="7">
    <source>
        <dbReference type="EMBL" id="TGE04807.1"/>
    </source>
</evidence>
<comment type="cofactor">
    <cofactor evidence="1">
        <name>Ca(2+)</name>
        <dbReference type="ChEBI" id="CHEBI:29108"/>
    </cofactor>
</comment>
<keyword evidence="8" id="KW-1185">Reference proteome</keyword>
<feature type="chain" id="PRO_5021191409" evidence="4">
    <location>
        <begin position="21"/>
        <end position="735"/>
    </location>
</feature>
<sequence>MTKPTSYSLLLLAWSAFSCVHTPTTSRSSQGNSNAGRLGHLQYANPFMGTAPLNDPKTIGYAPPEGWRGVWAGLVFPGSSLPNAMVQLSPITEFHTGAGYDYEDSVIYGFAHTNKGHWNLCHLPVLPVTNTKAATTAGGYSSRFSKSTEKASPGFYGVTLQDYGVQVELTSTLRGGFHRYRYSQPENRSIVFKLAQSNERVTKWSIEKAGDAAVQGFQETGRQTVYFYGALSENVRDLEVRGQGTADGLAVVHLPDGSKPVELKMGISFVSVQNAKQNLEQELGHQTFEQVRQQAEQTWESLLSKVNVKGGTPKQKQLFYSCLYRSFLWPALRSDYNHEYRDVQGNVVKADFNYYTEPSLWDTYRNKDLLVGMLAPQVTTDVIKSMQDVGHKTGFLPTFFHGDHASALISGSYQRGITNFDVQDVYRLMLRNANLENGARPHIAEYIEKGYISTAEVSNPEVETKDKAGVSKTLEYAFDDYAVAQMAKILKDTATYRVMMARSKNYKNLFDPGTKFMRGRLNDGSWVKAFNPQYPYYEYMYREANAWQVSFFAPHDMPGLIALYGGPASFEAKLDSLFTVPWNPNYIARNVSGFIGQYCHGNQPDHETPFSYYFIGKPEKSQRRLDEIMDRFYGMGKDGLGYSGMDDAGEMSAWYVFSSTGLYPYSAADAKYLVSVPLFDEVSWKADNGKVFTVKKAGNGRVLRTVKVNGKTQEGYFVDHTLFRQGGRLDISTSN</sequence>
<gene>
    <name evidence="7" type="ORF">EU556_21750</name>
</gene>
<dbReference type="Pfam" id="PF17678">
    <property type="entry name" value="Glyco_hydro_92N"/>
    <property type="match status" value="1"/>
</dbReference>